<evidence type="ECO:0000256" key="12">
    <source>
        <dbReference type="RuleBase" id="RU910715"/>
    </source>
</evidence>
<evidence type="ECO:0000256" key="8">
    <source>
        <dbReference type="ARBA" id="ARBA00022989"/>
    </source>
</evidence>
<dbReference type="FunFam" id="1.20.1280.290:FF:000002">
    <property type="entry name" value="Bidirectional sugar transporter SWEET"/>
    <property type="match status" value="1"/>
</dbReference>
<dbReference type="FunFam" id="1.20.1280.290:FF:000001">
    <property type="entry name" value="Bidirectional sugar transporter SWEET"/>
    <property type="match status" value="1"/>
</dbReference>
<evidence type="ECO:0000256" key="7">
    <source>
        <dbReference type="ARBA" id="ARBA00022737"/>
    </source>
</evidence>
<accession>A0A2U8ZT40</accession>
<dbReference type="EMBL" id="MG204854">
    <property type="protein sequence ID" value="AWO14215.1"/>
    <property type="molecule type" value="Genomic_DNA"/>
</dbReference>
<comment type="subcellular location">
    <subcellularLocation>
        <location evidence="1 12">Cell membrane</location>
        <topology evidence="1 12">Multi-pass membrane protein</topology>
    </subcellularLocation>
</comment>
<feature type="transmembrane region" description="Helical" evidence="12">
    <location>
        <begin position="132"/>
        <end position="152"/>
    </location>
</feature>
<comment type="similarity">
    <text evidence="2 12">Belongs to the SWEET sugar transporter family.</text>
</comment>
<comment type="function">
    <text evidence="10">Mediates both low-affinity uptake and efflux of sugar across the plasma membrane.</text>
</comment>
<reference evidence="13" key="1">
    <citation type="submission" date="2017-10" db="EMBL/GenBank/DDBJ databases">
        <title>The gene evolution and expression of SWEET family in Saccharum.</title>
        <authorList>
            <person name="Hu W."/>
            <person name="Hua X."/>
            <person name="Zhang Q."/>
            <person name="Shen Q."/>
            <person name="Zhang X."/>
            <person name="Yu Q."/>
            <person name="Ming R."/>
            <person name="Zhang J."/>
        </authorList>
    </citation>
    <scope>NUCLEOTIDE SEQUENCE</scope>
</reference>
<dbReference type="GO" id="GO:0005886">
    <property type="term" value="C:plasma membrane"/>
    <property type="evidence" value="ECO:0007669"/>
    <property type="project" value="UniProtKB-SubCell"/>
</dbReference>
<evidence type="ECO:0000256" key="9">
    <source>
        <dbReference type="ARBA" id="ARBA00023136"/>
    </source>
</evidence>
<feature type="transmembrane region" description="Helical" evidence="12">
    <location>
        <begin position="192"/>
        <end position="213"/>
    </location>
</feature>
<protein>
    <recommendedName>
        <fullName evidence="12">Bidirectional sugar transporter SWEET</fullName>
    </recommendedName>
</protein>
<keyword evidence="8 12" id="KW-1133">Transmembrane helix</keyword>
<feature type="transmembrane region" description="Helical" evidence="12">
    <location>
        <begin position="6"/>
        <end position="25"/>
    </location>
</feature>
<dbReference type="Gene3D" id="1.20.1280.290">
    <property type="match status" value="2"/>
</dbReference>
<keyword evidence="3 12" id="KW-0813">Transport</keyword>
<keyword evidence="7" id="KW-0677">Repeat</keyword>
<evidence type="ECO:0000256" key="3">
    <source>
        <dbReference type="ARBA" id="ARBA00022448"/>
    </source>
</evidence>
<feature type="transmembrane region" description="Helical" evidence="12">
    <location>
        <begin position="164"/>
        <end position="186"/>
    </location>
</feature>
<feature type="transmembrane region" description="Helical" evidence="12">
    <location>
        <begin position="70"/>
        <end position="93"/>
    </location>
</feature>
<dbReference type="GO" id="GO:0051119">
    <property type="term" value="F:sugar transmembrane transporter activity"/>
    <property type="evidence" value="ECO:0007669"/>
    <property type="project" value="InterPro"/>
</dbReference>
<keyword evidence="6 12" id="KW-0812">Transmembrane</keyword>
<keyword evidence="5 12" id="KW-0762">Sugar transport</keyword>
<keyword evidence="4" id="KW-1003">Cell membrane</keyword>
<keyword evidence="9 12" id="KW-0472">Membrane</keyword>
<evidence type="ECO:0000256" key="5">
    <source>
        <dbReference type="ARBA" id="ARBA00022597"/>
    </source>
</evidence>
<evidence type="ECO:0000256" key="11">
    <source>
        <dbReference type="ARBA" id="ARBA00038715"/>
    </source>
</evidence>
<proteinExistence type="inferred from homology"/>
<comment type="function">
    <text evidence="12">Mediates both low-affinity uptake and efflux of sugar across the membrane.</text>
</comment>
<evidence type="ECO:0000313" key="13">
    <source>
        <dbReference type="EMBL" id="AWO14215.1"/>
    </source>
</evidence>
<evidence type="ECO:0000256" key="10">
    <source>
        <dbReference type="ARBA" id="ARBA00037238"/>
    </source>
</evidence>
<dbReference type="InterPro" id="IPR047664">
    <property type="entry name" value="SWEET"/>
</dbReference>
<dbReference type="InterPro" id="IPR004316">
    <property type="entry name" value="SWEET_rpt"/>
</dbReference>
<feature type="transmembrane region" description="Helical" evidence="12">
    <location>
        <begin position="46"/>
        <end position="64"/>
    </location>
</feature>
<feature type="transmembrane region" description="Helical" evidence="12">
    <location>
        <begin position="105"/>
        <end position="126"/>
    </location>
</feature>
<sequence>MISPDAARNVVGIIGNVISFGLFLSPAPTFWRIWKARDVEEFKPDPYLATLLNCMLWVFYGIPVVHPNSILVVTINGIGLVIEAIYLTIFFIYSDGKKRKKAFAILAVEILFVAAVVIGVILGAHTHEKRSMIVGILCVIFGSMMYASPLTIMGKVIKTKSVEYMPFLLSLVSFLNGCCWTAYALIRFDLYVTIPNALGAFFGLIQLILYFWYYKSTPKKEKNVELPTVSRNVGGGNVTVSVER</sequence>
<evidence type="ECO:0000256" key="6">
    <source>
        <dbReference type="ARBA" id="ARBA00022692"/>
    </source>
</evidence>
<dbReference type="PANTHER" id="PTHR10791">
    <property type="entry name" value="RAG1-ACTIVATING PROTEIN 1"/>
    <property type="match status" value="1"/>
</dbReference>
<name>A0A2U8ZT40_SACSP</name>
<dbReference type="Pfam" id="PF03083">
    <property type="entry name" value="MtN3_slv"/>
    <property type="match status" value="2"/>
</dbReference>
<dbReference type="AlphaFoldDB" id="A0A2U8ZT40"/>
<evidence type="ECO:0000256" key="4">
    <source>
        <dbReference type="ARBA" id="ARBA00022475"/>
    </source>
</evidence>
<evidence type="ECO:0000256" key="1">
    <source>
        <dbReference type="ARBA" id="ARBA00004651"/>
    </source>
</evidence>
<organism evidence="13">
    <name type="scientific">Saccharum spontaneum</name>
    <name type="common">Wild sugarcane</name>
    <dbReference type="NCBI Taxonomy" id="62335"/>
    <lineage>
        <taxon>Eukaryota</taxon>
        <taxon>Viridiplantae</taxon>
        <taxon>Streptophyta</taxon>
        <taxon>Embryophyta</taxon>
        <taxon>Tracheophyta</taxon>
        <taxon>Spermatophyta</taxon>
        <taxon>Magnoliopsida</taxon>
        <taxon>Liliopsida</taxon>
        <taxon>Poales</taxon>
        <taxon>Poaceae</taxon>
        <taxon>PACMAD clade</taxon>
        <taxon>Panicoideae</taxon>
        <taxon>Andropogonodae</taxon>
        <taxon>Andropogoneae</taxon>
        <taxon>Saccharinae</taxon>
        <taxon>Saccharum</taxon>
        <taxon>Saccharum officinarum species complex</taxon>
    </lineage>
</organism>
<evidence type="ECO:0000256" key="2">
    <source>
        <dbReference type="ARBA" id="ARBA00007809"/>
    </source>
</evidence>
<comment type="subunit">
    <text evidence="11">Forms homooligomers and/or heterooligomers.</text>
</comment>
<dbReference type="PANTHER" id="PTHR10791:SF30">
    <property type="entry name" value="SUGAR TRANSPORTER SWEET1"/>
    <property type="match status" value="1"/>
</dbReference>